<sequence>MHLVCVHMRIAGNNNRFPRLFEPLGHIGGLVITDF</sequence>
<dbReference type="AlphaFoldDB" id="A0A0A8ZV04"/>
<reference evidence="1" key="1">
    <citation type="submission" date="2014-09" db="EMBL/GenBank/DDBJ databases">
        <authorList>
            <person name="Magalhaes I.L.F."/>
            <person name="Oliveira U."/>
            <person name="Santos F.R."/>
            <person name="Vidigal T.H.D.A."/>
            <person name="Brescovit A.D."/>
            <person name="Santos A.J."/>
        </authorList>
    </citation>
    <scope>NUCLEOTIDE SEQUENCE</scope>
    <source>
        <tissue evidence="1">Shoot tissue taken approximately 20 cm above the soil surface</tissue>
    </source>
</reference>
<accession>A0A0A8ZV04</accession>
<name>A0A0A8ZV04_ARUDO</name>
<protein>
    <submittedName>
        <fullName evidence="1">Uncharacterized protein</fullName>
    </submittedName>
</protein>
<reference evidence="1" key="2">
    <citation type="journal article" date="2015" name="Data Brief">
        <title>Shoot transcriptome of the giant reed, Arundo donax.</title>
        <authorList>
            <person name="Barrero R.A."/>
            <person name="Guerrero F.D."/>
            <person name="Moolhuijzen P."/>
            <person name="Goolsby J.A."/>
            <person name="Tidwell J."/>
            <person name="Bellgard S.E."/>
            <person name="Bellgard M.I."/>
        </authorList>
    </citation>
    <scope>NUCLEOTIDE SEQUENCE</scope>
    <source>
        <tissue evidence="1">Shoot tissue taken approximately 20 cm above the soil surface</tissue>
    </source>
</reference>
<proteinExistence type="predicted"/>
<dbReference type="EMBL" id="GBRH01254646">
    <property type="protein sequence ID" value="JAD43249.1"/>
    <property type="molecule type" value="Transcribed_RNA"/>
</dbReference>
<evidence type="ECO:0000313" key="1">
    <source>
        <dbReference type="EMBL" id="JAD43249.1"/>
    </source>
</evidence>
<organism evidence="1">
    <name type="scientific">Arundo donax</name>
    <name type="common">Giant reed</name>
    <name type="synonym">Donax arundinaceus</name>
    <dbReference type="NCBI Taxonomy" id="35708"/>
    <lineage>
        <taxon>Eukaryota</taxon>
        <taxon>Viridiplantae</taxon>
        <taxon>Streptophyta</taxon>
        <taxon>Embryophyta</taxon>
        <taxon>Tracheophyta</taxon>
        <taxon>Spermatophyta</taxon>
        <taxon>Magnoliopsida</taxon>
        <taxon>Liliopsida</taxon>
        <taxon>Poales</taxon>
        <taxon>Poaceae</taxon>
        <taxon>PACMAD clade</taxon>
        <taxon>Arundinoideae</taxon>
        <taxon>Arundineae</taxon>
        <taxon>Arundo</taxon>
    </lineage>
</organism>